<dbReference type="Pfam" id="PF04296">
    <property type="entry name" value="YlxR"/>
    <property type="match status" value="1"/>
</dbReference>
<dbReference type="EMBL" id="SZPX01000005">
    <property type="protein sequence ID" value="TKI69225.1"/>
    <property type="molecule type" value="Genomic_DNA"/>
</dbReference>
<evidence type="ECO:0000313" key="2">
    <source>
        <dbReference type="EMBL" id="TKI69225.1"/>
    </source>
</evidence>
<comment type="caution">
    <text evidence="2">The sequence shown here is derived from an EMBL/GenBank/DDBJ whole genome shotgun (WGS) entry which is preliminary data.</text>
</comment>
<sequence>MAKKLNQPLRMCISCRQRDAQNNLIRLQCIDSQLSLFRGSGRSFYICKICLADEKKVLKALMRQCKSGERDKLAKTLKEIITDDRKS</sequence>
<dbReference type="SUPFAM" id="SSF64376">
    <property type="entry name" value="YlxR-like"/>
    <property type="match status" value="1"/>
</dbReference>
<dbReference type="InterPro" id="IPR007393">
    <property type="entry name" value="YlxR_dom"/>
</dbReference>
<dbReference type="InterPro" id="IPR035931">
    <property type="entry name" value="YlxR-like_sf"/>
</dbReference>
<feature type="domain" description="YlxR" evidence="1">
    <location>
        <begin position="10"/>
        <end position="78"/>
    </location>
</feature>
<protein>
    <submittedName>
        <fullName evidence="2">DUF448 domain-containing protein</fullName>
    </submittedName>
</protein>
<evidence type="ECO:0000313" key="3">
    <source>
        <dbReference type="Proteomes" id="UP000309561"/>
    </source>
</evidence>
<evidence type="ECO:0000259" key="1">
    <source>
        <dbReference type="Pfam" id="PF04296"/>
    </source>
</evidence>
<name>A0A4U2Z5X0_9BACT</name>
<accession>A0A4U2Z5X0</accession>
<reference evidence="2 3" key="1">
    <citation type="submission" date="2019-04" db="EMBL/GenBank/DDBJ databases">
        <title>Sulfurimonas crateris sp. nov. a facultative anaerobic sulfur-oxidizing chemolithautotrophic bacterium isolated from a terrestrial mud vulcano.</title>
        <authorList>
            <person name="Ratnikova N.M."/>
            <person name="Slobodkin A.I."/>
            <person name="Merkel A.Y."/>
            <person name="Novikov A."/>
            <person name="Bonch-Osmolovskaya E.A."/>
            <person name="Slobodkina G.B."/>
        </authorList>
    </citation>
    <scope>NUCLEOTIDE SEQUENCE [LARGE SCALE GENOMIC DNA]</scope>
    <source>
        <strain evidence="2 3">SN118</strain>
    </source>
</reference>
<keyword evidence="3" id="KW-1185">Reference proteome</keyword>
<dbReference type="AlphaFoldDB" id="A0A4U2Z5X0"/>
<gene>
    <name evidence="2" type="ORF">FCU45_06785</name>
</gene>
<dbReference type="RefSeq" id="WP_137013635.1">
    <property type="nucleotide sequence ID" value="NZ_SZPX01000005.1"/>
</dbReference>
<dbReference type="OrthoDB" id="5518171at2"/>
<organism evidence="2 3">
    <name type="scientific">Sulfurimonas crateris</name>
    <dbReference type="NCBI Taxonomy" id="2574727"/>
    <lineage>
        <taxon>Bacteria</taxon>
        <taxon>Pseudomonadati</taxon>
        <taxon>Campylobacterota</taxon>
        <taxon>Epsilonproteobacteria</taxon>
        <taxon>Campylobacterales</taxon>
        <taxon>Sulfurimonadaceae</taxon>
        <taxon>Sulfurimonas</taxon>
    </lineage>
</organism>
<dbReference type="Proteomes" id="UP000309561">
    <property type="component" value="Unassembled WGS sequence"/>
</dbReference>
<proteinExistence type="predicted"/>
<dbReference type="Gene3D" id="3.30.1230.10">
    <property type="entry name" value="YlxR-like"/>
    <property type="match status" value="1"/>
</dbReference>